<evidence type="ECO:0000256" key="3">
    <source>
        <dbReference type="SAM" id="MobiDB-lite"/>
    </source>
</evidence>
<dbReference type="PANTHER" id="PTHR45622:SF70">
    <property type="entry name" value="SECRETION-REGULATING GUANINE NUCLEOTIDE EXCHANGE FACTOR"/>
    <property type="match status" value="1"/>
</dbReference>
<feature type="region of interest" description="Disordered" evidence="3">
    <location>
        <begin position="558"/>
        <end position="583"/>
    </location>
</feature>
<dbReference type="Gene3D" id="2.130.10.30">
    <property type="entry name" value="Regulator of chromosome condensation 1/beta-lactamase-inhibitor protein II"/>
    <property type="match status" value="3"/>
</dbReference>
<name>A0A0D2KLB8_9CHLO</name>
<feature type="repeat" description="RCC1" evidence="2">
    <location>
        <begin position="517"/>
        <end position="574"/>
    </location>
</feature>
<dbReference type="PANTHER" id="PTHR45622">
    <property type="entry name" value="UBIQUITIN-PROTEIN LIGASE E3A-RELATED"/>
    <property type="match status" value="1"/>
</dbReference>
<feature type="repeat" description="RCC1" evidence="2">
    <location>
        <begin position="209"/>
        <end position="271"/>
    </location>
</feature>
<gene>
    <name evidence="5" type="ORF">MNEG_11408</name>
</gene>
<dbReference type="SUPFAM" id="SSF50985">
    <property type="entry name" value="RCC1/BLIP-II"/>
    <property type="match status" value="2"/>
</dbReference>
<dbReference type="KEGG" id="mng:MNEG_11408"/>
<accession>A0A0D2KLB8</accession>
<dbReference type="AlphaFoldDB" id="A0A0D2KLB8"/>
<dbReference type="GeneID" id="25728667"/>
<feature type="region of interest" description="Disordered" evidence="3">
    <location>
        <begin position="1"/>
        <end position="72"/>
    </location>
</feature>
<dbReference type="InterPro" id="IPR036047">
    <property type="entry name" value="F-box-like_dom_sf"/>
</dbReference>
<keyword evidence="6" id="KW-1185">Reference proteome</keyword>
<evidence type="ECO:0000313" key="6">
    <source>
        <dbReference type="Proteomes" id="UP000054498"/>
    </source>
</evidence>
<keyword evidence="5" id="KW-0436">Ligase</keyword>
<dbReference type="Proteomes" id="UP000054498">
    <property type="component" value="Unassembled WGS sequence"/>
</dbReference>
<dbReference type="InterPro" id="IPR058923">
    <property type="entry name" value="RCC1-like_dom"/>
</dbReference>
<dbReference type="EC" id="6.3.2.19" evidence="5"/>
<feature type="repeat" description="RCC1" evidence="2">
    <location>
        <begin position="360"/>
        <end position="428"/>
    </location>
</feature>
<dbReference type="PROSITE" id="PS00626">
    <property type="entry name" value="RCC1_2"/>
    <property type="match status" value="3"/>
</dbReference>
<proteinExistence type="predicted"/>
<feature type="compositionally biased region" description="Basic residues" evidence="3">
    <location>
        <begin position="40"/>
        <end position="50"/>
    </location>
</feature>
<organism evidence="5 6">
    <name type="scientific">Monoraphidium neglectum</name>
    <dbReference type="NCBI Taxonomy" id="145388"/>
    <lineage>
        <taxon>Eukaryota</taxon>
        <taxon>Viridiplantae</taxon>
        <taxon>Chlorophyta</taxon>
        <taxon>core chlorophytes</taxon>
        <taxon>Chlorophyceae</taxon>
        <taxon>CS clade</taxon>
        <taxon>Sphaeropleales</taxon>
        <taxon>Selenastraceae</taxon>
        <taxon>Monoraphidium</taxon>
    </lineage>
</organism>
<dbReference type="InterPro" id="IPR009091">
    <property type="entry name" value="RCC1/BLIP-II"/>
</dbReference>
<protein>
    <submittedName>
        <fullName evidence="5">Hect domain and RLD 3</fullName>
        <ecNumber evidence="5">6.3.2.19</ecNumber>
    </submittedName>
</protein>
<evidence type="ECO:0000313" key="5">
    <source>
        <dbReference type="EMBL" id="KIY96553.1"/>
    </source>
</evidence>
<dbReference type="PRINTS" id="PR00633">
    <property type="entry name" value="RCCNDNSATION"/>
</dbReference>
<feature type="repeat" description="RCC1" evidence="2">
    <location>
        <begin position="307"/>
        <end position="359"/>
    </location>
</feature>
<sequence>MNTRSKSKKAPAASDPDQPVAKSPEHHPPDNAAEVQPTRRSQRLIARRSKQHEQEDEPGAVTACDAPAPGPAAAIVPLRRPATGRRLPARPVKRVRREPQLTGLWDTLPTELVDIIINFCGPRQLARLETTCTYFKTVRKLDSICFERLKAIPRAKGMQPNRSAYESWASTLFFINSQSNAAAQATALALGNTHSAALLVPTLNSDGDHNLYTFGRGFHGALGHEDSDDTCAPKHLCIGYQASVEYPNLEEEITPAVVTCGNSHTVCITRRGMMYTFGLGNRGELGLGPDVTGECGSNHTLAISELGSLWACGHNSKGQLGIGNRDDSSDLRPLHGALRGYRVVAAAAGQNHSMALSSDGSLFTWGCGAFGQLGQPQLHAMHLMQVNAAFVVESPRKIDSLDPFKLQPWKRVTAISSGKYHCMAVTVSGELLGFGRNKSSSFYRISQVACGANHTLALVMHGGKLVPCAAGACSFGELGQGDQIKRSRFTPILQLKNAEIVTLQAGDHNSGAIGADGSVYLWGRNDHGQLGLGDTRSRWEPVRLEGFRAVHPDRTLRKSKRSLPRMRPVTVEEDPPAGPEKGGLKSAAAFFFAIASREQHKDECVKAPQADETAVQPATGAAEGAGGERLAHETAS</sequence>
<keyword evidence="1" id="KW-0677">Repeat</keyword>
<dbReference type="InterPro" id="IPR051709">
    <property type="entry name" value="Ub-ligase/GTPase-reg"/>
</dbReference>
<dbReference type="PROSITE" id="PS50012">
    <property type="entry name" value="RCC1_3"/>
    <property type="match status" value="4"/>
</dbReference>
<dbReference type="RefSeq" id="XP_013895573.1">
    <property type="nucleotide sequence ID" value="XM_014040119.1"/>
</dbReference>
<dbReference type="SUPFAM" id="SSF81383">
    <property type="entry name" value="F-box domain"/>
    <property type="match status" value="1"/>
</dbReference>
<evidence type="ECO:0000259" key="4">
    <source>
        <dbReference type="Pfam" id="PF25390"/>
    </source>
</evidence>
<dbReference type="EMBL" id="KK102947">
    <property type="protein sequence ID" value="KIY96553.1"/>
    <property type="molecule type" value="Genomic_DNA"/>
</dbReference>
<dbReference type="GO" id="GO:0005737">
    <property type="term" value="C:cytoplasm"/>
    <property type="evidence" value="ECO:0007669"/>
    <property type="project" value="TreeGrafter"/>
</dbReference>
<dbReference type="STRING" id="145388.A0A0D2KLB8"/>
<reference evidence="5 6" key="1">
    <citation type="journal article" date="2013" name="BMC Genomics">
        <title>Reconstruction of the lipid metabolism for the microalga Monoraphidium neglectum from its genome sequence reveals characteristics suitable for biofuel production.</title>
        <authorList>
            <person name="Bogen C."/>
            <person name="Al-Dilaimi A."/>
            <person name="Albersmeier A."/>
            <person name="Wichmann J."/>
            <person name="Grundmann M."/>
            <person name="Rupp O."/>
            <person name="Lauersen K.J."/>
            <person name="Blifernez-Klassen O."/>
            <person name="Kalinowski J."/>
            <person name="Goesmann A."/>
            <person name="Mussgnug J.H."/>
            <person name="Kruse O."/>
        </authorList>
    </citation>
    <scope>NUCLEOTIDE SEQUENCE [LARGE SCALE GENOMIC DNA]</scope>
    <source>
        <strain evidence="5 6">SAG 48.87</strain>
    </source>
</reference>
<evidence type="ECO:0000256" key="1">
    <source>
        <dbReference type="ARBA" id="ARBA00022737"/>
    </source>
</evidence>
<dbReference type="Pfam" id="PF00415">
    <property type="entry name" value="RCC1"/>
    <property type="match status" value="1"/>
</dbReference>
<dbReference type="InterPro" id="IPR000408">
    <property type="entry name" value="Reg_chr_condens"/>
</dbReference>
<dbReference type="GO" id="GO:0016874">
    <property type="term" value="F:ligase activity"/>
    <property type="evidence" value="ECO:0007669"/>
    <property type="project" value="UniProtKB-KW"/>
</dbReference>
<feature type="region of interest" description="Disordered" evidence="3">
    <location>
        <begin position="601"/>
        <end position="636"/>
    </location>
</feature>
<feature type="domain" description="RCC1-like" evidence="4">
    <location>
        <begin position="294"/>
        <end position="547"/>
    </location>
</feature>
<evidence type="ECO:0000256" key="2">
    <source>
        <dbReference type="PROSITE-ProRule" id="PRU00235"/>
    </source>
</evidence>
<dbReference type="OrthoDB" id="8068875at2759"/>
<dbReference type="Pfam" id="PF25390">
    <property type="entry name" value="WD40_RLD"/>
    <property type="match status" value="1"/>
</dbReference>